<evidence type="ECO:0000313" key="3">
    <source>
        <dbReference type="EMBL" id="KRL23596.1"/>
    </source>
</evidence>
<name>A0A0R1NUW5_9LACO</name>
<keyword evidence="2" id="KW-0472">Membrane</keyword>
<feature type="compositionally biased region" description="Basic and acidic residues" evidence="1">
    <location>
        <begin position="73"/>
        <end position="85"/>
    </location>
</feature>
<dbReference type="PATRIC" id="fig|1423748.3.peg.909"/>
<evidence type="ECO:0000256" key="1">
    <source>
        <dbReference type="SAM" id="MobiDB-lite"/>
    </source>
</evidence>
<accession>A0A0R1NUW5</accession>
<proteinExistence type="predicted"/>
<organism evidence="3 4">
    <name type="scientific">Lactobacillus gallinarum DSM 10532 = JCM 2011</name>
    <dbReference type="NCBI Taxonomy" id="1423748"/>
    <lineage>
        <taxon>Bacteria</taxon>
        <taxon>Bacillati</taxon>
        <taxon>Bacillota</taxon>
        <taxon>Bacilli</taxon>
        <taxon>Lactobacillales</taxon>
        <taxon>Lactobacillaceae</taxon>
        <taxon>Lactobacillus</taxon>
    </lineage>
</organism>
<gene>
    <name evidence="3" type="ORF">FC37_GL000865</name>
</gene>
<protein>
    <submittedName>
        <fullName evidence="3">Uncharacterized protein</fullName>
    </submittedName>
</protein>
<keyword evidence="2" id="KW-1133">Transmembrane helix</keyword>
<dbReference type="AlphaFoldDB" id="A0A0R1NUW5"/>
<feature type="region of interest" description="Disordered" evidence="1">
    <location>
        <begin position="73"/>
        <end position="101"/>
    </location>
</feature>
<dbReference type="eggNOG" id="ENOG5030AVF">
    <property type="taxonomic scope" value="Bacteria"/>
</dbReference>
<dbReference type="Proteomes" id="UP000051311">
    <property type="component" value="Unassembled WGS sequence"/>
</dbReference>
<dbReference type="EMBL" id="AZEL01000024">
    <property type="protein sequence ID" value="KRL23596.1"/>
    <property type="molecule type" value="Genomic_DNA"/>
</dbReference>
<feature type="transmembrane region" description="Helical" evidence="2">
    <location>
        <begin position="15"/>
        <end position="36"/>
    </location>
</feature>
<reference evidence="3 4" key="1">
    <citation type="journal article" date="2015" name="Genome Announc.">
        <title>Expanding the biotechnology potential of lactobacilli through comparative genomics of 213 strains and associated genera.</title>
        <authorList>
            <person name="Sun Z."/>
            <person name="Harris H.M."/>
            <person name="McCann A."/>
            <person name="Guo C."/>
            <person name="Argimon S."/>
            <person name="Zhang W."/>
            <person name="Yang X."/>
            <person name="Jeffery I.B."/>
            <person name="Cooney J.C."/>
            <person name="Kagawa T.F."/>
            <person name="Liu W."/>
            <person name="Song Y."/>
            <person name="Salvetti E."/>
            <person name="Wrobel A."/>
            <person name="Rasinkangas P."/>
            <person name="Parkhill J."/>
            <person name="Rea M.C."/>
            <person name="O'Sullivan O."/>
            <person name="Ritari J."/>
            <person name="Douillard F.P."/>
            <person name="Paul Ross R."/>
            <person name="Yang R."/>
            <person name="Briner A.E."/>
            <person name="Felis G.E."/>
            <person name="de Vos W.M."/>
            <person name="Barrangou R."/>
            <person name="Klaenhammer T.R."/>
            <person name="Caufield P.W."/>
            <person name="Cui Y."/>
            <person name="Zhang H."/>
            <person name="O'Toole P.W."/>
        </authorList>
    </citation>
    <scope>NUCLEOTIDE SEQUENCE [LARGE SCALE GENOMIC DNA]</scope>
    <source>
        <strain evidence="3 4">DSM 10532</strain>
    </source>
</reference>
<evidence type="ECO:0000256" key="2">
    <source>
        <dbReference type="SAM" id="Phobius"/>
    </source>
</evidence>
<sequence length="101" mass="11494">MVFIEKGDIMMKCKLGWICAGIGAVSAMVASSIYFYKRDHKKREAEKDTENKTLFLESTSNKAKDELMKAELADEDKVKSQETEFPKVSLNDGPHKLFEDE</sequence>
<keyword evidence="2" id="KW-0812">Transmembrane</keyword>
<comment type="caution">
    <text evidence="3">The sequence shown here is derived from an EMBL/GenBank/DDBJ whole genome shotgun (WGS) entry which is preliminary data.</text>
</comment>
<evidence type="ECO:0000313" key="4">
    <source>
        <dbReference type="Proteomes" id="UP000051311"/>
    </source>
</evidence>